<keyword evidence="2" id="KW-0548">Nucleotidyltransferase</keyword>
<dbReference type="AlphaFoldDB" id="A0A2U1KIP5"/>
<keyword evidence="3" id="KW-1185">Reference proteome</keyword>
<dbReference type="InterPro" id="IPR036691">
    <property type="entry name" value="Endo/exonu/phosph_ase_sf"/>
</dbReference>
<feature type="coiled-coil region" evidence="1">
    <location>
        <begin position="118"/>
        <end position="145"/>
    </location>
</feature>
<evidence type="ECO:0000313" key="3">
    <source>
        <dbReference type="Proteomes" id="UP000245207"/>
    </source>
</evidence>
<gene>
    <name evidence="2" type="ORF">CTI12_AA598010</name>
</gene>
<dbReference type="EMBL" id="PKPP01017899">
    <property type="protein sequence ID" value="PWA36625.1"/>
    <property type="molecule type" value="Genomic_DNA"/>
</dbReference>
<dbReference type="OrthoDB" id="1906115at2759"/>
<evidence type="ECO:0000256" key="1">
    <source>
        <dbReference type="SAM" id="Coils"/>
    </source>
</evidence>
<dbReference type="Proteomes" id="UP000245207">
    <property type="component" value="Unassembled WGS sequence"/>
</dbReference>
<keyword evidence="1" id="KW-0175">Coiled coil</keyword>
<dbReference type="SUPFAM" id="SSF56219">
    <property type="entry name" value="DNase I-like"/>
    <property type="match status" value="1"/>
</dbReference>
<comment type="caution">
    <text evidence="2">The sequence shown here is derived from an EMBL/GenBank/DDBJ whole genome shotgun (WGS) entry which is preliminary data.</text>
</comment>
<protein>
    <submittedName>
        <fullName evidence="2">RNA-directed DNA polymerase, eukaryota, Reverse transcriptase zinc-binding domain protein</fullName>
    </submittedName>
</protein>
<proteinExistence type="predicted"/>
<keyword evidence="2" id="KW-0808">Transferase</keyword>
<dbReference type="PANTHER" id="PTHR33710:SF64">
    <property type="entry name" value="ENDONUCLEASE_EXONUCLEASE_PHOSPHATASE DOMAIN-CONTAINING PROTEIN"/>
    <property type="match status" value="1"/>
</dbReference>
<dbReference type="GO" id="GO:0003964">
    <property type="term" value="F:RNA-directed DNA polymerase activity"/>
    <property type="evidence" value="ECO:0007669"/>
    <property type="project" value="UniProtKB-KW"/>
</dbReference>
<accession>A0A2U1KIP5</accession>
<dbReference type="PANTHER" id="PTHR33710">
    <property type="entry name" value="BNAC02G09200D PROTEIN"/>
    <property type="match status" value="1"/>
</dbReference>
<name>A0A2U1KIP5_ARTAN</name>
<reference evidence="2 3" key="1">
    <citation type="journal article" date="2018" name="Mol. Plant">
        <title>The genome of Artemisia annua provides insight into the evolution of Asteraceae family and artemisinin biosynthesis.</title>
        <authorList>
            <person name="Shen Q."/>
            <person name="Zhang L."/>
            <person name="Liao Z."/>
            <person name="Wang S."/>
            <person name="Yan T."/>
            <person name="Shi P."/>
            <person name="Liu M."/>
            <person name="Fu X."/>
            <person name="Pan Q."/>
            <person name="Wang Y."/>
            <person name="Lv Z."/>
            <person name="Lu X."/>
            <person name="Zhang F."/>
            <person name="Jiang W."/>
            <person name="Ma Y."/>
            <person name="Chen M."/>
            <person name="Hao X."/>
            <person name="Li L."/>
            <person name="Tang Y."/>
            <person name="Lv G."/>
            <person name="Zhou Y."/>
            <person name="Sun X."/>
            <person name="Brodelius P.E."/>
            <person name="Rose J.K.C."/>
            <person name="Tang K."/>
        </authorList>
    </citation>
    <scope>NUCLEOTIDE SEQUENCE [LARGE SCALE GENOMIC DNA]</scope>
    <source>
        <strain evidence="3">cv. Huhao1</strain>
        <tissue evidence="2">Leaf</tissue>
    </source>
</reference>
<organism evidence="2 3">
    <name type="scientific">Artemisia annua</name>
    <name type="common">Sweet wormwood</name>
    <dbReference type="NCBI Taxonomy" id="35608"/>
    <lineage>
        <taxon>Eukaryota</taxon>
        <taxon>Viridiplantae</taxon>
        <taxon>Streptophyta</taxon>
        <taxon>Embryophyta</taxon>
        <taxon>Tracheophyta</taxon>
        <taxon>Spermatophyta</taxon>
        <taxon>Magnoliopsida</taxon>
        <taxon>eudicotyledons</taxon>
        <taxon>Gunneridae</taxon>
        <taxon>Pentapetalae</taxon>
        <taxon>asterids</taxon>
        <taxon>campanulids</taxon>
        <taxon>Asterales</taxon>
        <taxon>Asteraceae</taxon>
        <taxon>Asteroideae</taxon>
        <taxon>Anthemideae</taxon>
        <taxon>Artemisiinae</taxon>
        <taxon>Artemisia</taxon>
    </lineage>
</organism>
<keyword evidence="2" id="KW-0695">RNA-directed DNA polymerase</keyword>
<sequence length="250" mass="29167">MRGNRYTYLVSKEGGHKLSKIDRVLVNQEFFNHWPLACLRALKREYSDHCPLLLSLNDTNFGPKPFRWFNSWLGREGCEEVIIRALDGCDFHGAPDLVIKSKLRYLKEVLKTWWRDMLKKETGEMGELQEEIEKLERLLEFRDLEEDEYWTVRIRWEWMDSVDGQVLVAMCKEFLRLNRDQVGIRTCNGRAGFQQSEFASLEGPSLLGFLLGMHSFSVEFPFHTMSCPLCEVDDENLKHLSIGVVLLTGV</sequence>
<evidence type="ECO:0000313" key="2">
    <source>
        <dbReference type="EMBL" id="PWA36625.1"/>
    </source>
</evidence>